<protein>
    <recommendedName>
        <fullName evidence="2">Protein kinase domain-containing protein</fullName>
    </recommendedName>
</protein>
<organism evidence="1">
    <name type="scientific">viral metagenome</name>
    <dbReference type="NCBI Taxonomy" id="1070528"/>
    <lineage>
        <taxon>unclassified sequences</taxon>
        <taxon>metagenomes</taxon>
        <taxon>organismal metagenomes</taxon>
    </lineage>
</organism>
<dbReference type="InterPro" id="IPR011009">
    <property type="entry name" value="Kinase-like_dom_sf"/>
</dbReference>
<sequence length="381" mass="44078">MCSVTKPLPTNLKFKYENRKISIYNGNKDVVVKSKLLSKGTGSRSFVYKIICKGSNGFFPVVAKIQKSRGSRLAGLQYEKIIYSLMTKIVDSRVCPFRLRSYDMSEPSTVLITETFDNMIDLGEFLDNFVESSSTYHIDDCRNLLIQILYAIEVNYRVGIRHNDLHVHNIMIQYCKRADRKLVYLNRTKTMKRPIFMNNCSFLVKLFDNDRVTKLRAKNKNISNTYQETYDSKPVLNLFPWHEPSVYTEKLDLFKVMQHIRDGSRSNYLTSLVYSLNVSLSKSEKMKKSIFHGKNNFLKYHLVTDPYVRKEPLAAQCSVAKSGNACTVANVQTSMQFPSWLDDFNSSEEALMMIAQYQNKPKTKPWKVGDISKLYVKLKIV</sequence>
<dbReference type="EMBL" id="MN740291">
    <property type="protein sequence ID" value="QHT98255.1"/>
    <property type="molecule type" value="Genomic_DNA"/>
</dbReference>
<accession>A0A6C0J0Q7</accession>
<proteinExistence type="predicted"/>
<name>A0A6C0J0Q7_9ZZZZ</name>
<dbReference type="Gene3D" id="1.10.510.10">
    <property type="entry name" value="Transferase(Phosphotransferase) domain 1"/>
    <property type="match status" value="1"/>
</dbReference>
<evidence type="ECO:0008006" key="2">
    <source>
        <dbReference type="Google" id="ProtNLM"/>
    </source>
</evidence>
<evidence type="ECO:0000313" key="1">
    <source>
        <dbReference type="EMBL" id="QHT98255.1"/>
    </source>
</evidence>
<dbReference type="SUPFAM" id="SSF56112">
    <property type="entry name" value="Protein kinase-like (PK-like)"/>
    <property type="match status" value="1"/>
</dbReference>
<dbReference type="AlphaFoldDB" id="A0A6C0J0Q7"/>
<reference evidence="1" key="1">
    <citation type="journal article" date="2020" name="Nature">
        <title>Giant virus diversity and host interactions through global metagenomics.</title>
        <authorList>
            <person name="Schulz F."/>
            <person name="Roux S."/>
            <person name="Paez-Espino D."/>
            <person name="Jungbluth S."/>
            <person name="Walsh D.A."/>
            <person name="Denef V.J."/>
            <person name="McMahon K.D."/>
            <person name="Konstantinidis K.T."/>
            <person name="Eloe-Fadrosh E.A."/>
            <person name="Kyrpides N.C."/>
            <person name="Woyke T."/>
        </authorList>
    </citation>
    <scope>NUCLEOTIDE SEQUENCE</scope>
    <source>
        <strain evidence="1">GVMAG-M-3300025626-8</strain>
    </source>
</reference>